<comment type="caution">
    <text evidence="2">The sequence shown here is derived from an EMBL/GenBank/DDBJ whole genome shotgun (WGS) entry which is preliminary data.</text>
</comment>
<proteinExistence type="predicted"/>
<name>A0A9D4KAL5_DREPO</name>
<feature type="compositionally biased region" description="Polar residues" evidence="1">
    <location>
        <begin position="61"/>
        <end position="79"/>
    </location>
</feature>
<keyword evidence="3" id="KW-1185">Reference proteome</keyword>
<reference evidence="2" key="1">
    <citation type="journal article" date="2019" name="bioRxiv">
        <title>The Genome of the Zebra Mussel, Dreissena polymorpha: A Resource for Invasive Species Research.</title>
        <authorList>
            <person name="McCartney M.A."/>
            <person name="Auch B."/>
            <person name="Kono T."/>
            <person name="Mallez S."/>
            <person name="Zhang Y."/>
            <person name="Obille A."/>
            <person name="Becker A."/>
            <person name="Abrahante J.E."/>
            <person name="Garbe J."/>
            <person name="Badalamenti J.P."/>
            <person name="Herman A."/>
            <person name="Mangelson H."/>
            <person name="Liachko I."/>
            <person name="Sullivan S."/>
            <person name="Sone E.D."/>
            <person name="Koren S."/>
            <person name="Silverstein K.A.T."/>
            <person name="Beckman K.B."/>
            <person name="Gohl D.M."/>
        </authorList>
    </citation>
    <scope>NUCLEOTIDE SEQUENCE</scope>
    <source>
        <strain evidence="2">Duluth1</strain>
        <tissue evidence="2">Whole animal</tissue>
    </source>
</reference>
<dbReference type="AlphaFoldDB" id="A0A9D4KAL5"/>
<dbReference type="EMBL" id="JAIWYP010000004">
    <property type="protein sequence ID" value="KAH3836257.1"/>
    <property type="molecule type" value="Genomic_DNA"/>
</dbReference>
<evidence type="ECO:0000313" key="2">
    <source>
        <dbReference type="EMBL" id="KAH3836257.1"/>
    </source>
</evidence>
<reference evidence="2" key="2">
    <citation type="submission" date="2020-11" db="EMBL/GenBank/DDBJ databases">
        <authorList>
            <person name="McCartney M.A."/>
            <person name="Auch B."/>
            <person name="Kono T."/>
            <person name="Mallez S."/>
            <person name="Becker A."/>
            <person name="Gohl D.M."/>
            <person name="Silverstein K.A.T."/>
            <person name="Koren S."/>
            <person name="Bechman K.B."/>
            <person name="Herman A."/>
            <person name="Abrahante J.E."/>
            <person name="Garbe J."/>
        </authorList>
    </citation>
    <scope>NUCLEOTIDE SEQUENCE</scope>
    <source>
        <strain evidence="2">Duluth1</strain>
        <tissue evidence="2">Whole animal</tissue>
    </source>
</reference>
<dbReference type="Proteomes" id="UP000828390">
    <property type="component" value="Unassembled WGS sequence"/>
</dbReference>
<evidence type="ECO:0000256" key="1">
    <source>
        <dbReference type="SAM" id="MobiDB-lite"/>
    </source>
</evidence>
<sequence>MTNCASFTLDTLACSQTATVSTNNKVESYKQAEISTMHGDTHSDQSDSNSKTHLHADRNIVHNTGKQQTSQTSPFTASPVSVPPQKDYLNSIHSPQPMYPHSFLYAISACILPKSELLTS</sequence>
<evidence type="ECO:0000313" key="3">
    <source>
        <dbReference type="Proteomes" id="UP000828390"/>
    </source>
</evidence>
<accession>A0A9D4KAL5</accession>
<protein>
    <submittedName>
        <fullName evidence="2">Uncharacterized protein</fullName>
    </submittedName>
</protein>
<feature type="region of interest" description="Disordered" evidence="1">
    <location>
        <begin position="35"/>
        <end position="93"/>
    </location>
</feature>
<gene>
    <name evidence="2" type="ORF">DPMN_109627</name>
</gene>
<organism evidence="2 3">
    <name type="scientific">Dreissena polymorpha</name>
    <name type="common">Zebra mussel</name>
    <name type="synonym">Mytilus polymorpha</name>
    <dbReference type="NCBI Taxonomy" id="45954"/>
    <lineage>
        <taxon>Eukaryota</taxon>
        <taxon>Metazoa</taxon>
        <taxon>Spiralia</taxon>
        <taxon>Lophotrochozoa</taxon>
        <taxon>Mollusca</taxon>
        <taxon>Bivalvia</taxon>
        <taxon>Autobranchia</taxon>
        <taxon>Heteroconchia</taxon>
        <taxon>Euheterodonta</taxon>
        <taxon>Imparidentia</taxon>
        <taxon>Neoheterodontei</taxon>
        <taxon>Myida</taxon>
        <taxon>Dreissenoidea</taxon>
        <taxon>Dreissenidae</taxon>
        <taxon>Dreissena</taxon>
    </lineage>
</organism>